<evidence type="ECO:0000313" key="2">
    <source>
        <dbReference type="EMBL" id="WAR29992.1"/>
    </source>
</evidence>
<accession>A0ABY7G6C1</accession>
<organism evidence="2 3">
    <name type="scientific">Mya arenaria</name>
    <name type="common">Soft-shell clam</name>
    <dbReference type="NCBI Taxonomy" id="6604"/>
    <lineage>
        <taxon>Eukaryota</taxon>
        <taxon>Metazoa</taxon>
        <taxon>Spiralia</taxon>
        <taxon>Lophotrochozoa</taxon>
        <taxon>Mollusca</taxon>
        <taxon>Bivalvia</taxon>
        <taxon>Autobranchia</taxon>
        <taxon>Heteroconchia</taxon>
        <taxon>Euheterodonta</taxon>
        <taxon>Imparidentia</taxon>
        <taxon>Neoheterodontei</taxon>
        <taxon>Myida</taxon>
        <taxon>Myoidea</taxon>
        <taxon>Myidae</taxon>
        <taxon>Mya</taxon>
    </lineage>
</organism>
<evidence type="ECO:0000313" key="3">
    <source>
        <dbReference type="Proteomes" id="UP001164746"/>
    </source>
</evidence>
<dbReference type="Proteomes" id="UP001164746">
    <property type="component" value="Chromosome 16"/>
</dbReference>
<dbReference type="InterPro" id="IPR036465">
    <property type="entry name" value="vWFA_dom_sf"/>
</dbReference>
<dbReference type="PROSITE" id="PS50092">
    <property type="entry name" value="TSP1"/>
    <property type="match status" value="1"/>
</dbReference>
<dbReference type="EMBL" id="CP111027">
    <property type="protein sequence ID" value="WAR29992.1"/>
    <property type="molecule type" value="Genomic_DNA"/>
</dbReference>
<dbReference type="PRINTS" id="PR00453">
    <property type="entry name" value="VWFADOMAIN"/>
</dbReference>
<dbReference type="Pfam" id="PF00092">
    <property type="entry name" value="VWA"/>
    <property type="match status" value="3"/>
</dbReference>
<feature type="domain" description="VWFA" evidence="1">
    <location>
        <begin position="204"/>
        <end position="340"/>
    </location>
</feature>
<dbReference type="SMART" id="SM00209">
    <property type="entry name" value="TSP1"/>
    <property type="match status" value="1"/>
</dbReference>
<dbReference type="CDD" id="cd01450">
    <property type="entry name" value="vWFA_subfamily_ECM"/>
    <property type="match status" value="1"/>
</dbReference>
<name>A0ABY7G6C1_MYAAR</name>
<dbReference type="PANTHER" id="PTHR24020">
    <property type="entry name" value="COLLAGEN ALPHA"/>
    <property type="match status" value="1"/>
</dbReference>
<dbReference type="InterPro" id="IPR000884">
    <property type="entry name" value="TSP1_rpt"/>
</dbReference>
<dbReference type="Gene3D" id="2.20.100.10">
    <property type="entry name" value="Thrombospondin type-1 (TSP1) repeat"/>
    <property type="match status" value="1"/>
</dbReference>
<keyword evidence="3" id="KW-1185">Reference proteome</keyword>
<dbReference type="SMART" id="SM00327">
    <property type="entry name" value="VWA"/>
    <property type="match status" value="2"/>
</dbReference>
<protein>
    <submittedName>
        <fullName evidence="2">CO6A4-like protein</fullName>
    </submittedName>
</protein>
<dbReference type="CDD" id="cd01472">
    <property type="entry name" value="vWA_collagen"/>
    <property type="match status" value="1"/>
</dbReference>
<dbReference type="InterPro" id="IPR050525">
    <property type="entry name" value="ECM_Assembly_Org"/>
</dbReference>
<dbReference type="InterPro" id="IPR002035">
    <property type="entry name" value="VWF_A"/>
</dbReference>
<sequence>MYRRLDGTIQMHCSMCGVEPSPDLPLGRSSPRKVLPDSQLPFRCRPKLPTRLYGGIRNASRRFQDVRYISGGTRTDRALKYVEANSFTHAAGDRAGVANILIVMTDGKSNIFAIGIGSGVDKAELQTIATDSHHVFESCGSGTQFRERSCTNPRPANGGADCTGNARENHACNTAACPTAPPPTTTVQTLPPATMATGCVEPADIVFILDASGSVGASNFQKMLGFVNTLVDGFPIGPTQTHIGLLTFDTKVYNQFHLNKYNDKTAIKNAVTSTQYTSGTTHTAEAIKYARETSFSTANGMRANVAKVAIIVTDGKSNNAAATASEAASLRAHGITVFAVVKVVTLPPTTPAPKADCQAQADIMFLLDSSGSVGSPNFQTMKGFVHDMMNSFNIGPNAVQVGVDTFQTSVKAEFYMNTYQDRPSVQQAINNIAYHSGLTHTGEALRFMHTDSFSAAHGDRANVPNIAIVVTDGQSNNPTLTAAEAKAARDAGITILAIGVGHGVVRSELNEIASDPDSTHVFTADSFSALSSLNALLSTKACEGDDLNISLNT</sequence>
<evidence type="ECO:0000259" key="1">
    <source>
        <dbReference type="PROSITE" id="PS50234"/>
    </source>
</evidence>
<gene>
    <name evidence="2" type="ORF">MAR_003560</name>
</gene>
<dbReference type="InterPro" id="IPR036383">
    <property type="entry name" value="TSP1_rpt_sf"/>
</dbReference>
<feature type="domain" description="VWFA" evidence="1">
    <location>
        <begin position="362"/>
        <end position="537"/>
    </location>
</feature>
<dbReference type="SUPFAM" id="SSF82895">
    <property type="entry name" value="TSP-1 type 1 repeat"/>
    <property type="match status" value="1"/>
</dbReference>
<proteinExistence type="predicted"/>
<dbReference type="PROSITE" id="PS50234">
    <property type="entry name" value="VWFA"/>
    <property type="match status" value="2"/>
</dbReference>
<reference evidence="2" key="1">
    <citation type="submission" date="2022-11" db="EMBL/GenBank/DDBJ databases">
        <title>Centuries of genome instability and evolution in soft-shell clam transmissible cancer (bioRxiv).</title>
        <authorList>
            <person name="Hart S.F.M."/>
            <person name="Yonemitsu M.A."/>
            <person name="Giersch R.M."/>
            <person name="Beal B.F."/>
            <person name="Arriagada G."/>
            <person name="Davis B.W."/>
            <person name="Ostrander E.A."/>
            <person name="Goff S.P."/>
            <person name="Metzger M.J."/>
        </authorList>
    </citation>
    <scope>NUCLEOTIDE SEQUENCE</scope>
    <source>
        <strain evidence="2">MELC-2E11</strain>
        <tissue evidence="2">Siphon/mantle</tissue>
    </source>
</reference>
<dbReference type="SUPFAM" id="SSF53300">
    <property type="entry name" value="vWA-like"/>
    <property type="match status" value="3"/>
</dbReference>
<dbReference type="Gene3D" id="3.40.50.410">
    <property type="entry name" value="von Willebrand factor, type A domain"/>
    <property type="match status" value="3"/>
</dbReference>
<dbReference type="PANTHER" id="PTHR24020:SF20">
    <property type="entry name" value="PH DOMAIN-CONTAINING PROTEIN"/>
    <property type="match status" value="1"/>
</dbReference>